<accession>A0A645DZE3</accession>
<organism evidence="1">
    <name type="scientific">bioreactor metagenome</name>
    <dbReference type="NCBI Taxonomy" id="1076179"/>
    <lineage>
        <taxon>unclassified sequences</taxon>
        <taxon>metagenomes</taxon>
        <taxon>ecological metagenomes</taxon>
    </lineage>
</organism>
<sequence length="83" mass="9416">MIDAELRRQGIEPEDKKSIENLMSDLLDPDSSTKLKSSGIDLLNQYAVTGMDVIREKIGKTSELEVFLSHYFKLLNPEEMATQ</sequence>
<protein>
    <submittedName>
        <fullName evidence="1">Uncharacterized protein</fullName>
    </submittedName>
</protein>
<name>A0A645DZE3_9ZZZZ</name>
<evidence type="ECO:0000313" key="1">
    <source>
        <dbReference type="EMBL" id="MPM94696.1"/>
    </source>
</evidence>
<proteinExistence type="predicted"/>
<gene>
    <name evidence="1" type="ORF">SDC9_141844</name>
</gene>
<comment type="caution">
    <text evidence="1">The sequence shown here is derived from an EMBL/GenBank/DDBJ whole genome shotgun (WGS) entry which is preliminary data.</text>
</comment>
<dbReference type="EMBL" id="VSSQ01041291">
    <property type="protein sequence ID" value="MPM94696.1"/>
    <property type="molecule type" value="Genomic_DNA"/>
</dbReference>
<reference evidence="1" key="1">
    <citation type="submission" date="2019-08" db="EMBL/GenBank/DDBJ databases">
        <authorList>
            <person name="Kucharzyk K."/>
            <person name="Murdoch R.W."/>
            <person name="Higgins S."/>
            <person name="Loffler F."/>
        </authorList>
    </citation>
    <scope>NUCLEOTIDE SEQUENCE</scope>
</reference>
<dbReference type="AlphaFoldDB" id="A0A645DZE3"/>